<keyword evidence="7" id="KW-0413">Isomerase</keyword>
<evidence type="ECO:0000313" key="16">
    <source>
        <dbReference type="EMBL" id="RFU95849.1"/>
    </source>
</evidence>
<accession>A0A372MJB0</accession>
<dbReference type="GO" id="GO:0000725">
    <property type="term" value="P:recombinational repair"/>
    <property type="evidence" value="ECO:0007669"/>
    <property type="project" value="TreeGrafter"/>
</dbReference>
<keyword evidence="4 12" id="KW-0347">Helicase</keyword>
<dbReference type="Gene3D" id="1.10.486.10">
    <property type="entry name" value="PCRA, domain 4"/>
    <property type="match status" value="1"/>
</dbReference>
<keyword evidence="2 12" id="KW-0547">Nucleotide-binding</keyword>
<dbReference type="GO" id="GO:0005524">
    <property type="term" value="F:ATP binding"/>
    <property type="evidence" value="ECO:0007669"/>
    <property type="project" value="UniProtKB-UniRule"/>
</dbReference>
<keyword evidence="6" id="KW-0238">DNA-binding</keyword>
<dbReference type="GO" id="GO:0003677">
    <property type="term" value="F:DNA binding"/>
    <property type="evidence" value="ECO:0007669"/>
    <property type="project" value="UniProtKB-KW"/>
</dbReference>
<evidence type="ECO:0000256" key="6">
    <source>
        <dbReference type="ARBA" id="ARBA00023125"/>
    </source>
</evidence>
<dbReference type="Proteomes" id="UP000264002">
    <property type="component" value="Unassembled WGS sequence"/>
</dbReference>
<dbReference type="Pfam" id="PF13361">
    <property type="entry name" value="UvrD_C"/>
    <property type="match status" value="1"/>
</dbReference>
<dbReference type="InterPro" id="IPR014016">
    <property type="entry name" value="UvrD-like_ATP-bd"/>
</dbReference>
<feature type="domain" description="UvrD-like helicase C-terminal" evidence="15">
    <location>
        <begin position="285"/>
        <end position="555"/>
    </location>
</feature>
<feature type="binding site" evidence="12">
    <location>
        <begin position="30"/>
        <end position="37"/>
    </location>
    <ligand>
        <name>ATP</name>
        <dbReference type="ChEBI" id="CHEBI:30616"/>
    </ligand>
</feature>
<organism evidence="16 17">
    <name type="scientific">Sphaerochaeta halotolerans</name>
    <dbReference type="NCBI Taxonomy" id="2293840"/>
    <lineage>
        <taxon>Bacteria</taxon>
        <taxon>Pseudomonadati</taxon>
        <taxon>Spirochaetota</taxon>
        <taxon>Spirochaetia</taxon>
        <taxon>Spirochaetales</taxon>
        <taxon>Sphaerochaetaceae</taxon>
        <taxon>Sphaerochaeta</taxon>
    </lineage>
</organism>
<dbReference type="GO" id="GO:0043138">
    <property type="term" value="F:3'-5' DNA helicase activity"/>
    <property type="evidence" value="ECO:0007669"/>
    <property type="project" value="UniProtKB-EC"/>
</dbReference>
<evidence type="ECO:0000256" key="1">
    <source>
        <dbReference type="ARBA" id="ARBA00009922"/>
    </source>
</evidence>
<evidence type="ECO:0000256" key="11">
    <source>
        <dbReference type="ARBA" id="ARBA00048988"/>
    </source>
</evidence>
<dbReference type="Gene3D" id="1.10.10.160">
    <property type="match status" value="1"/>
</dbReference>
<keyword evidence="3 12" id="KW-0378">Hydrolase</keyword>
<evidence type="ECO:0000256" key="4">
    <source>
        <dbReference type="ARBA" id="ARBA00022806"/>
    </source>
</evidence>
<dbReference type="InterPro" id="IPR027417">
    <property type="entry name" value="P-loop_NTPase"/>
</dbReference>
<name>A0A372MJB0_9SPIR</name>
<dbReference type="CDD" id="cd17932">
    <property type="entry name" value="DEXQc_UvrD"/>
    <property type="match status" value="1"/>
</dbReference>
<dbReference type="Pfam" id="PF00580">
    <property type="entry name" value="UvrD-helicase"/>
    <property type="match status" value="1"/>
</dbReference>
<dbReference type="PANTHER" id="PTHR11070">
    <property type="entry name" value="UVRD / RECB / PCRA DNA HELICASE FAMILY MEMBER"/>
    <property type="match status" value="1"/>
</dbReference>
<evidence type="ECO:0000256" key="13">
    <source>
        <dbReference type="SAM" id="MobiDB-lite"/>
    </source>
</evidence>
<keyword evidence="5 12" id="KW-0067">ATP-binding</keyword>
<evidence type="ECO:0000256" key="10">
    <source>
        <dbReference type="ARBA" id="ARBA00034923"/>
    </source>
</evidence>
<comment type="catalytic activity">
    <reaction evidence="8">
        <text>Couples ATP hydrolysis with the unwinding of duplex DNA by translocating in the 3'-5' direction.</text>
        <dbReference type="EC" id="5.6.2.4"/>
    </reaction>
</comment>
<dbReference type="GO" id="GO:0016887">
    <property type="term" value="F:ATP hydrolysis activity"/>
    <property type="evidence" value="ECO:0007669"/>
    <property type="project" value="RHEA"/>
</dbReference>
<evidence type="ECO:0000256" key="12">
    <source>
        <dbReference type="PROSITE-ProRule" id="PRU00560"/>
    </source>
</evidence>
<dbReference type="EC" id="5.6.2.4" evidence="9"/>
<comment type="similarity">
    <text evidence="1">Belongs to the helicase family. UvrD subfamily.</text>
</comment>
<evidence type="ECO:0000313" key="17">
    <source>
        <dbReference type="Proteomes" id="UP000264002"/>
    </source>
</evidence>
<evidence type="ECO:0000256" key="9">
    <source>
        <dbReference type="ARBA" id="ARBA00034808"/>
    </source>
</evidence>
<protein>
    <recommendedName>
        <fullName evidence="9">DNA 3'-5' helicase</fullName>
        <ecNumber evidence="9">5.6.2.4</ecNumber>
    </recommendedName>
    <alternativeName>
        <fullName evidence="10">DNA 3'-5' helicase II</fullName>
    </alternativeName>
</protein>
<dbReference type="PROSITE" id="PS51198">
    <property type="entry name" value="UVRD_HELICASE_ATP_BIND"/>
    <property type="match status" value="1"/>
</dbReference>
<evidence type="ECO:0000256" key="3">
    <source>
        <dbReference type="ARBA" id="ARBA00022801"/>
    </source>
</evidence>
<reference evidence="16 17" key="2">
    <citation type="submission" date="2018-09" db="EMBL/GenBank/DDBJ databases">
        <title>Genome of Sphaerochaeta halotolerans strain 4-11.</title>
        <authorList>
            <person name="Nazina T.N."/>
            <person name="Sokolova D.S."/>
        </authorList>
    </citation>
    <scope>NUCLEOTIDE SEQUENCE [LARGE SCALE GENOMIC DNA]</scope>
    <source>
        <strain evidence="16 17">4-11</strain>
    </source>
</reference>
<dbReference type="SUPFAM" id="SSF52540">
    <property type="entry name" value="P-loop containing nucleoside triphosphate hydrolases"/>
    <property type="match status" value="1"/>
</dbReference>
<proteinExistence type="inferred from homology"/>
<gene>
    <name evidence="16" type="ORF">DYP60_02265</name>
</gene>
<comment type="caution">
    <text evidence="16">The sequence shown here is derived from an EMBL/GenBank/DDBJ whole genome shotgun (WGS) entry which is preliminary data.</text>
</comment>
<sequence length="760" mass="86019">MAELQELMDQLNEAQREAVLENSHPLLVLAGAGSGKTRVITTKIAYAIEQLGIPPYKILAVTFTNKAANEMKERVGEMLEGRSDVNDCNIRTFHSFGAWFLRRFGSEIGLDSNFTIYDDNDSLSLLASCFPNYKKRELDPIMRKISYAKDRGLTYTDNLQSLKVDSTFKRMFEAYERKLHQVGNVDFADLIGRSIELLETKSEIQQWVHRRFSMILVDEYQDSNAAQFKLLHRLVGPSTFICVVGDDDQSIYRFRGAEVQNILSFPDQYPMARTVKLEQNYRSTQNILEIANSVIKNNKGRHEKQLWTANRKGGKPHLSYVQDEQDEALRIATIVKKDRRFNESAILYRTNAQSVAFETMFKRAGIPYKVVGALQFYEREEVKDALALLFLLTNTKDEVNFKRMINKPARGIGPGSQDTILAYGPEANGDLLAMLRLATEKNGLSNKAREGAKHFLRMYEHAQKMLQEGELVDCAYFLIRESGLLDYYRKLDQQNTTAKVENLEALVNALSSYESSLEGLLLFLEQLSLDPTTLGQEDPRDKDGVTLITMHNTKGLEFDRVFVAGLEDELFPGRSVESDEDIEEERRIFYVAVTRAREELYLLSASARKIWGKTSYNHPSRFLDEIDPSLLTVQGIRPGTDSGGFGYQGLSSLQEKRKRHDAASPSRSSSSSWGASGAPIIQKGFGSKAKTFTMKTVHEAKEGEPLFPVGQRVYSDSYGEGEVITLRMSGDREVIEVRFFNGKKTTFISKFAQLEKIGGE</sequence>
<dbReference type="InterPro" id="IPR014017">
    <property type="entry name" value="DNA_helicase_UvrD-like_C"/>
</dbReference>
<dbReference type="AlphaFoldDB" id="A0A372MJB0"/>
<dbReference type="PANTHER" id="PTHR11070:SF2">
    <property type="entry name" value="ATP-DEPENDENT DNA HELICASE SRS2"/>
    <property type="match status" value="1"/>
</dbReference>
<dbReference type="InterPro" id="IPR013986">
    <property type="entry name" value="DExx_box_DNA_helicase_dom_sf"/>
</dbReference>
<dbReference type="GO" id="GO:0005829">
    <property type="term" value="C:cytosol"/>
    <property type="evidence" value="ECO:0007669"/>
    <property type="project" value="TreeGrafter"/>
</dbReference>
<comment type="catalytic activity">
    <reaction evidence="11">
        <text>ATP + H2O = ADP + phosphate + H(+)</text>
        <dbReference type="Rhea" id="RHEA:13065"/>
        <dbReference type="ChEBI" id="CHEBI:15377"/>
        <dbReference type="ChEBI" id="CHEBI:15378"/>
        <dbReference type="ChEBI" id="CHEBI:30616"/>
        <dbReference type="ChEBI" id="CHEBI:43474"/>
        <dbReference type="ChEBI" id="CHEBI:456216"/>
        <dbReference type="EC" id="5.6.2.4"/>
    </reaction>
</comment>
<feature type="compositionally biased region" description="Low complexity" evidence="13">
    <location>
        <begin position="663"/>
        <end position="677"/>
    </location>
</feature>
<evidence type="ECO:0000259" key="15">
    <source>
        <dbReference type="PROSITE" id="PS51217"/>
    </source>
</evidence>
<dbReference type="EMBL" id="QUWK01000002">
    <property type="protein sequence ID" value="RFU95849.1"/>
    <property type="molecule type" value="Genomic_DNA"/>
</dbReference>
<feature type="domain" description="UvrD-like helicase ATP-binding" evidence="14">
    <location>
        <begin position="9"/>
        <end position="284"/>
    </location>
</feature>
<evidence type="ECO:0000259" key="14">
    <source>
        <dbReference type="PROSITE" id="PS51198"/>
    </source>
</evidence>
<dbReference type="GO" id="GO:0033202">
    <property type="term" value="C:DNA helicase complex"/>
    <property type="evidence" value="ECO:0007669"/>
    <property type="project" value="TreeGrafter"/>
</dbReference>
<keyword evidence="17" id="KW-1185">Reference proteome</keyword>
<dbReference type="PROSITE" id="PS51217">
    <property type="entry name" value="UVRD_HELICASE_CTER"/>
    <property type="match status" value="1"/>
</dbReference>
<feature type="region of interest" description="Disordered" evidence="13">
    <location>
        <begin position="656"/>
        <end position="677"/>
    </location>
</feature>
<dbReference type="Gene3D" id="3.40.50.300">
    <property type="entry name" value="P-loop containing nucleotide triphosphate hydrolases"/>
    <property type="match status" value="2"/>
</dbReference>
<evidence type="ECO:0000256" key="8">
    <source>
        <dbReference type="ARBA" id="ARBA00034617"/>
    </source>
</evidence>
<evidence type="ECO:0000256" key="5">
    <source>
        <dbReference type="ARBA" id="ARBA00022840"/>
    </source>
</evidence>
<evidence type="ECO:0000256" key="7">
    <source>
        <dbReference type="ARBA" id="ARBA00023235"/>
    </source>
</evidence>
<evidence type="ECO:0000256" key="2">
    <source>
        <dbReference type="ARBA" id="ARBA00022741"/>
    </source>
</evidence>
<dbReference type="InterPro" id="IPR000212">
    <property type="entry name" value="DNA_helicase_UvrD/REP"/>
</dbReference>
<reference evidence="17" key="1">
    <citation type="submission" date="2018-08" db="EMBL/GenBank/DDBJ databases">
        <authorList>
            <person name="Grouzdev D.S."/>
            <person name="Krutkina M.S."/>
        </authorList>
    </citation>
    <scope>NUCLEOTIDE SEQUENCE [LARGE SCALE GENOMIC DNA]</scope>
    <source>
        <strain evidence="17">4-11</strain>
    </source>
</reference>
<dbReference type="RefSeq" id="WP_117329248.1">
    <property type="nucleotide sequence ID" value="NZ_QUWK01000002.1"/>
</dbReference>